<accession>A0A0H3YF51</accession>
<dbReference type="GO" id="GO:0005886">
    <property type="term" value="C:plasma membrane"/>
    <property type="evidence" value="ECO:0007669"/>
    <property type="project" value="TreeGrafter"/>
</dbReference>
<evidence type="ECO:0000256" key="4">
    <source>
        <dbReference type="ARBA" id="ARBA00022989"/>
    </source>
</evidence>
<feature type="transmembrane region" description="Helical" evidence="9">
    <location>
        <begin position="515"/>
        <end position="537"/>
    </location>
</feature>
<feature type="binding site" evidence="6">
    <location>
        <position position="64"/>
    </location>
    <ligand>
        <name>Na(+)</name>
        <dbReference type="ChEBI" id="CHEBI:29101"/>
        <label>1</label>
    </ligand>
</feature>
<keyword evidence="3 8" id="KW-0812">Transmembrane</keyword>
<feature type="transmembrane region" description="Helical" evidence="9">
    <location>
        <begin position="136"/>
        <end position="157"/>
    </location>
</feature>
<evidence type="ECO:0000256" key="3">
    <source>
        <dbReference type="ARBA" id="ARBA00022692"/>
    </source>
</evidence>
<feature type="binding site" evidence="6">
    <location>
        <position position="408"/>
    </location>
    <ligand>
        <name>Na(+)</name>
        <dbReference type="ChEBI" id="CHEBI:29101"/>
        <label>1</label>
    </ligand>
</feature>
<proteinExistence type="evidence at transcript level"/>
<comment type="similarity">
    <text evidence="8">Belongs to the sodium:neurotransmitter symporter (SNF) (TC 2.A.22) family.</text>
</comment>
<feature type="disulfide bond" evidence="7">
    <location>
        <begin position="169"/>
        <end position="178"/>
    </location>
</feature>
<keyword evidence="8" id="KW-0769">Symport</keyword>
<dbReference type="PANTHER" id="PTHR11616">
    <property type="entry name" value="SODIUM/CHLORIDE DEPENDENT TRANSPORTER"/>
    <property type="match status" value="1"/>
</dbReference>
<feature type="binding site" evidence="6">
    <location>
        <position position="67"/>
    </location>
    <ligand>
        <name>Na(+)</name>
        <dbReference type="ChEBI" id="CHEBI:29101"/>
        <label>1</label>
    </ligand>
</feature>
<dbReference type="GO" id="GO:0015293">
    <property type="term" value="F:symporter activity"/>
    <property type="evidence" value="ECO:0007669"/>
    <property type="project" value="UniProtKB-KW"/>
</dbReference>
<feature type="transmembrane region" description="Helical" evidence="9">
    <location>
        <begin position="300"/>
        <end position="325"/>
    </location>
</feature>
<organism evidence="10">
    <name type="scientific">Schmidtea mediterranea</name>
    <name type="common">Freshwater planarian flatworm</name>
    <dbReference type="NCBI Taxonomy" id="79327"/>
    <lineage>
        <taxon>Eukaryota</taxon>
        <taxon>Metazoa</taxon>
        <taxon>Spiralia</taxon>
        <taxon>Lophotrochozoa</taxon>
        <taxon>Platyhelminthes</taxon>
        <taxon>Rhabditophora</taxon>
        <taxon>Seriata</taxon>
        <taxon>Tricladida</taxon>
        <taxon>Continenticola</taxon>
        <taxon>Geoplanoidea</taxon>
        <taxon>Dugesiidae</taxon>
        <taxon>Schmidtea</taxon>
    </lineage>
</organism>
<gene>
    <name evidence="10" type="primary">slc6a-7</name>
</gene>
<dbReference type="PANTHER" id="PTHR11616:SF38">
    <property type="entry name" value="SODIUM-DEPENDENT DOPAMINE TRANSPORTER"/>
    <property type="match status" value="1"/>
</dbReference>
<keyword evidence="6" id="KW-0479">Metal-binding</keyword>
<dbReference type="PROSITE" id="PS50267">
    <property type="entry name" value="NA_NEUROTRAN_SYMP_3"/>
    <property type="match status" value="1"/>
</dbReference>
<dbReference type="EMBL" id="KT163477">
    <property type="protein sequence ID" value="AKN21427.1"/>
    <property type="molecule type" value="mRNA"/>
</dbReference>
<evidence type="ECO:0000256" key="2">
    <source>
        <dbReference type="ARBA" id="ARBA00022448"/>
    </source>
</evidence>
<feature type="transmembrane region" description="Helical" evidence="9">
    <location>
        <begin position="85"/>
        <end position="105"/>
    </location>
</feature>
<dbReference type="InterPro" id="IPR037272">
    <property type="entry name" value="SNS_sf"/>
</dbReference>
<feature type="binding site" evidence="6">
    <location>
        <position position="412"/>
    </location>
    <ligand>
        <name>Na(+)</name>
        <dbReference type="ChEBI" id="CHEBI:29101"/>
        <label>1</label>
    </ligand>
</feature>
<feature type="transmembrane region" description="Helical" evidence="9">
    <location>
        <begin position="383"/>
        <end position="406"/>
    </location>
</feature>
<keyword evidence="5 9" id="KW-0472">Membrane</keyword>
<feature type="transmembrane region" description="Helical" evidence="9">
    <location>
        <begin position="337"/>
        <end position="363"/>
    </location>
</feature>
<reference evidence="10" key="1">
    <citation type="journal article" date="2015" name="Elife">
        <title>Stem cells and fluid flow drive cyst formation in an invertebrate excretory organ.</title>
        <authorList>
            <person name="Thi-Kim Vu H."/>
            <person name="Rink J.C."/>
            <person name="McKinney S.A."/>
            <person name="McClain M."/>
            <person name="Lakshmanaperumal N."/>
            <person name="Alexander R."/>
            <person name="Sanchez Alvarado A."/>
        </authorList>
    </citation>
    <scope>NUCLEOTIDE SEQUENCE</scope>
</reference>
<evidence type="ECO:0000313" key="10">
    <source>
        <dbReference type="EMBL" id="AKN21427.1"/>
    </source>
</evidence>
<feature type="transmembrane region" description="Helical" evidence="9">
    <location>
        <begin position="557"/>
        <end position="582"/>
    </location>
</feature>
<keyword evidence="4 9" id="KW-1133">Transmembrane helix</keyword>
<feature type="binding site" evidence="6">
    <location>
        <position position="66"/>
    </location>
    <ligand>
        <name>Na(+)</name>
        <dbReference type="ChEBI" id="CHEBI:29101"/>
        <label>1</label>
    </ligand>
</feature>
<keyword evidence="7" id="KW-1015">Disulfide bond</keyword>
<evidence type="ECO:0000256" key="6">
    <source>
        <dbReference type="PIRSR" id="PIRSR600175-1"/>
    </source>
</evidence>
<dbReference type="Pfam" id="PF00209">
    <property type="entry name" value="SNF"/>
    <property type="match status" value="1"/>
</dbReference>
<feature type="transmembrane region" description="Helical" evidence="9">
    <location>
        <begin position="440"/>
        <end position="465"/>
    </location>
</feature>
<feature type="transmembrane region" description="Helical" evidence="9">
    <location>
        <begin position="255"/>
        <end position="280"/>
    </location>
</feature>
<evidence type="ECO:0000256" key="5">
    <source>
        <dbReference type="ARBA" id="ARBA00023136"/>
    </source>
</evidence>
<evidence type="ECO:0000256" key="1">
    <source>
        <dbReference type="ARBA" id="ARBA00004141"/>
    </source>
</evidence>
<feature type="binding site" evidence="6">
    <location>
        <position position="411"/>
    </location>
    <ligand>
        <name>Na(+)</name>
        <dbReference type="ChEBI" id="CHEBI:29101"/>
        <label>1</label>
    </ligand>
</feature>
<evidence type="ECO:0000256" key="7">
    <source>
        <dbReference type="PIRSR" id="PIRSR600175-2"/>
    </source>
</evidence>
<dbReference type="GO" id="GO:0035725">
    <property type="term" value="P:sodium ion transmembrane transport"/>
    <property type="evidence" value="ECO:0007669"/>
    <property type="project" value="TreeGrafter"/>
</dbReference>
<keyword evidence="2 8" id="KW-0813">Transport</keyword>
<feature type="binding site" evidence="6">
    <location>
        <position position="71"/>
    </location>
    <ligand>
        <name>Na(+)</name>
        <dbReference type="ChEBI" id="CHEBI:29101"/>
        <label>1</label>
    </ligand>
</feature>
<dbReference type="GO" id="GO:0046872">
    <property type="term" value="F:metal ion binding"/>
    <property type="evidence" value="ECO:0007669"/>
    <property type="project" value="UniProtKB-KW"/>
</dbReference>
<keyword evidence="6" id="KW-0915">Sodium</keyword>
<feature type="transmembrane region" description="Helical" evidence="9">
    <location>
        <begin position="471"/>
        <end position="494"/>
    </location>
</feature>
<feature type="binding site" evidence="6">
    <location>
        <position position="311"/>
    </location>
    <ligand>
        <name>Na(+)</name>
        <dbReference type="ChEBI" id="CHEBI:29101"/>
        <label>1</label>
    </ligand>
</feature>
<dbReference type="AlphaFoldDB" id="A0A0H3YF51"/>
<name>A0A0H3YF51_SCHMD</name>
<dbReference type="PROSITE" id="PS00754">
    <property type="entry name" value="NA_NEUROTRAN_SYMP_2"/>
    <property type="match status" value="1"/>
</dbReference>
<dbReference type="InterPro" id="IPR000175">
    <property type="entry name" value="Na/ntran_symport"/>
</dbReference>
<evidence type="ECO:0000256" key="9">
    <source>
        <dbReference type="SAM" id="Phobius"/>
    </source>
</evidence>
<dbReference type="GO" id="GO:0006865">
    <property type="term" value="P:amino acid transport"/>
    <property type="evidence" value="ECO:0007669"/>
    <property type="project" value="TreeGrafter"/>
</dbReference>
<sequence>MNQMILIQKNNENETSNGPFTIKNLMTSSDETVGSLTQIQSSKDVPQPREKWVSKYDFLMSIIGFAVDLANVWRFPYICFKNGGGAFLIPYFAMLVFGAVPLFYMELILGQFHQKGAIGIWKICPLFQGVGVAQNMISFIVALYYNVINGWCFYFLFKSFTYSLPWMTCHPNISTSHCINMEDYLMKNYSRNSSGAVNYSISSLEYFERVVLQVHKSSGIGDLGLPRWELVSCTLGVFVILYITIRRGIKSSGKVVYVTVLLPYVLLIVLLINGLMLPGAKNGIVRFITPNFSILAHTEVWIEAAVQIFYSVGAGFGVHLAYASYNRLNNKCFRDCVATVIVNSGTSLLAGFVVFSYLGYISYLLKDDIDNVVTHGPSLVFQIYPFAIATIRGSSFWSIMFFLLLINLGLDSAMGGIESVVTGLHDVIPIHWKIIKRRDVLSLIVLIFAFLGSIPVVTNGGIYVFTLLDRHAAGTSLLFGALMQAIGVAWFYGLNQFCSDCKQMLGYSPSIFWRICWKFLAPSFILAIVICSTVSMTRLSYPFGCFHPELNMKEYEFPSWSVIIGWGISLSSMIMIPIFAIWNWIHYKNFYKAITPIWEQDQKFERYKRKRLAHWISMGPCDVWPLKEFQQIMYRKKTEMINETTSSSDNICVDERAL</sequence>
<dbReference type="SUPFAM" id="SSF161070">
    <property type="entry name" value="SNF-like"/>
    <property type="match status" value="1"/>
</dbReference>
<dbReference type="PRINTS" id="PR00176">
    <property type="entry name" value="NANEUSMPORT"/>
</dbReference>
<comment type="subcellular location">
    <subcellularLocation>
        <location evidence="1">Membrane</location>
        <topology evidence="1">Multi-pass membrane protein</topology>
    </subcellularLocation>
</comment>
<feature type="binding site" evidence="6">
    <location>
        <position position="343"/>
    </location>
    <ligand>
        <name>Na(+)</name>
        <dbReference type="ChEBI" id="CHEBI:29101"/>
        <label>1</label>
    </ligand>
</feature>
<protein>
    <recommendedName>
        <fullName evidence="8">Transporter</fullName>
    </recommendedName>
</protein>
<dbReference type="PROSITE" id="PS00610">
    <property type="entry name" value="NA_NEUROTRAN_SYMP_1"/>
    <property type="match status" value="1"/>
</dbReference>
<evidence type="ECO:0000256" key="8">
    <source>
        <dbReference type="RuleBase" id="RU003732"/>
    </source>
</evidence>